<organism evidence="2 3">
    <name type="scientific">Glonium stellatum</name>
    <dbReference type="NCBI Taxonomy" id="574774"/>
    <lineage>
        <taxon>Eukaryota</taxon>
        <taxon>Fungi</taxon>
        <taxon>Dikarya</taxon>
        <taxon>Ascomycota</taxon>
        <taxon>Pezizomycotina</taxon>
        <taxon>Dothideomycetes</taxon>
        <taxon>Pleosporomycetidae</taxon>
        <taxon>Gloniales</taxon>
        <taxon>Gloniaceae</taxon>
        <taxon>Glonium</taxon>
    </lineage>
</organism>
<evidence type="ECO:0000313" key="3">
    <source>
        <dbReference type="Proteomes" id="UP000250140"/>
    </source>
</evidence>
<feature type="non-terminal residue" evidence="2">
    <location>
        <position position="1"/>
    </location>
</feature>
<evidence type="ECO:0000313" key="2">
    <source>
        <dbReference type="EMBL" id="OCL08713.1"/>
    </source>
</evidence>
<gene>
    <name evidence="2" type="ORF">AOQ84DRAFT_406104</name>
</gene>
<feature type="region of interest" description="Disordered" evidence="1">
    <location>
        <begin position="364"/>
        <end position="388"/>
    </location>
</feature>
<evidence type="ECO:0000256" key="1">
    <source>
        <dbReference type="SAM" id="MobiDB-lite"/>
    </source>
</evidence>
<keyword evidence="3" id="KW-1185">Reference proteome</keyword>
<feature type="compositionally biased region" description="Low complexity" evidence="1">
    <location>
        <begin position="245"/>
        <end position="314"/>
    </location>
</feature>
<dbReference type="AlphaFoldDB" id="A0A8E2F2F9"/>
<name>A0A8E2F2F9_9PEZI</name>
<reference evidence="2 3" key="1">
    <citation type="journal article" date="2016" name="Nat. Commun.">
        <title>Ectomycorrhizal ecology is imprinted in the genome of the dominant symbiotic fungus Cenococcum geophilum.</title>
        <authorList>
            <consortium name="DOE Joint Genome Institute"/>
            <person name="Peter M."/>
            <person name="Kohler A."/>
            <person name="Ohm R.A."/>
            <person name="Kuo A."/>
            <person name="Krutzmann J."/>
            <person name="Morin E."/>
            <person name="Arend M."/>
            <person name="Barry K.W."/>
            <person name="Binder M."/>
            <person name="Choi C."/>
            <person name="Clum A."/>
            <person name="Copeland A."/>
            <person name="Grisel N."/>
            <person name="Haridas S."/>
            <person name="Kipfer T."/>
            <person name="LaButti K."/>
            <person name="Lindquist E."/>
            <person name="Lipzen A."/>
            <person name="Maire R."/>
            <person name="Meier B."/>
            <person name="Mihaltcheva S."/>
            <person name="Molinier V."/>
            <person name="Murat C."/>
            <person name="Poggeler S."/>
            <person name="Quandt C.A."/>
            <person name="Sperisen C."/>
            <person name="Tritt A."/>
            <person name="Tisserant E."/>
            <person name="Crous P.W."/>
            <person name="Henrissat B."/>
            <person name="Nehls U."/>
            <person name="Egli S."/>
            <person name="Spatafora J.W."/>
            <person name="Grigoriev I.V."/>
            <person name="Martin F.M."/>
        </authorList>
    </citation>
    <scope>NUCLEOTIDE SEQUENCE [LARGE SCALE GENOMIC DNA]</scope>
    <source>
        <strain evidence="2 3">CBS 207.34</strain>
    </source>
</reference>
<protein>
    <submittedName>
        <fullName evidence="2">Uncharacterized protein</fullName>
    </submittedName>
</protein>
<dbReference type="EMBL" id="KV749606">
    <property type="protein sequence ID" value="OCL08713.1"/>
    <property type="molecule type" value="Genomic_DNA"/>
</dbReference>
<feature type="compositionally biased region" description="Polar residues" evidence="1">
    <location>
        <begin position="365"/>
        <end position="374"/>
    </location>
</feature>
<proteinExistence type="predicted"/>
<dbReference type="OrthoDB" id="10645357at2759"/>
<dbReference type="Proteomes" id="UP000250140">
    <property type="component" value="Unassembled WGS sequence"/>
</dbReference>
<accession>A0A8E2F2F9</accession>
<sequence length="403" mass="44147">CKRIYNCPQNPIIRIPEPSQSLRIQSHSQYEMDHHDQEDQDIISKWLHLDRKISAAAIMIMRAGFGDRRTQPKGELPVLTPDYLAFLNNASLKPYLIQGFVWDFLCERILGNSEVGTGNFWAEASEEAQSLRLNSNHRNDAELHRRRVGTAQSLQNHPKEIHQARVDSLGDALCGQLRQYLQNTSQNVEEVLRDIVVRCVNLDAEFQKKTAHYYVQTWESATPVPSNADLVEFETIRPGTSQRRPGSAVGRPGSAGGRPSSRASRPGSSSGPRPVSSAGKRPMTSSGRRPGTSSGARPGTSSARPRTAASRPATWYDSQNAISLVVRPALVKAGNKSGNSYGSRVTLSRASIFTNKSVEAHCGNGNLQNQTSPRSLKEAGRGLSNLATDDNNAESNGCCCNVM</sequence>
<feature type="region of interest" description="Disordered" evidence="1">
    <location>
        <begin position="236"/>
        <end position="314"/>
    </location>
</feature>